<name>A0ABN3BX66_9MICC</name>
<dbReference type="EMBL" id="BAAAQW010000006">
    <property type="protein sequence ID" value="GAA2201413.1"/>
    <property type="molecule type" value="Genomic_DNA"/>
</dbReference>
<evidence type="ECO:0000313" key="3">
    <source>
        <dbReference type="Proteomes" id="UP001500432"/>
    </source>
</evidence>
<reference evidence="2 3" key="1">
    <citation type="journal article" date="2019" name="Int. J. Syst. Evol. Microbiol.">
        <title>The Global Catalogue of Microorganisms (GCM) 10K type strain sequencing project: providing services to taxonomists for standard genome sequencing and annotation.</title>
        <authorList>
            <consortium name="The Broad Institute Genomics Platform"/>
            <consortium name="The Broad Institute Genome Sequencing Center for Infectious Disease"/>
            <person name="Wu L."/>
            <person name="Ma J."/>
        </authorList>
    </citation>
    <scope>NUCLEOTIDE SEQUENCE [LARGE SCALE GENOMIC DNA]</scope>
    <source>
        <strain evidence="2 3">JCM 16034</strain>
    </source>
</reference>
<dbReference type="Proteomes" id="UP001500432">
    <property type="component" value="Unassembled WGS sequence"/>
</dbReference>
<proteinExistence type="predicted"/>
<keyword evidence="3" id="KW-1185">Reference proteome</keyword>
<evidence type="ECO:0000256" key="1">
    <source>
        <dbReference type="SAM" id="MobiDB-lite"/>
    </source>
</evidence>
<sequence length="145" mass="15268">MSVDGAAPAEPTGVTGYATAGLSRVGLRQLLGRRGSFGTVVSIVVRALSRAHHCLMSAYPERSADALRVERLAGMGLRQWQHAKPGVDSRPGLDPDHARARPRALAELSMRVLGSDPKLPVVRGAPEGYAGEARPSGSPRVRNAA</sequence>
<gene>
    <name evidence="2" type="ORF">GCM10009849_25810</name>
</gene>
<organism evidence="2 3">
    <name type="scientific">Sinomonas flava</name>
    <dbReference type="NCBI Taxonomy" id="496857"/>
    <lineage>
        <taxon>Bacteria</taxon>
        <taxon>Bacillati</taxon>
        <taxon>Actinomycetota</taxon>
        <taxon>Actinomycetes</taxon>
        <taxon>Micrococcales</taxon>
        <taxon>Micrococcaceae</taxon>
        <taxon>Sinomonas</taxon>
    </lineage>
</organism>
<comment type="caution">
    <text evidence="2">The sequence shown here is derived from an EMBL/GenBank/DDBJ whole genome shotgun (WGS) entry which is preliminary data.</text>
</comment>
<evidence type="ECO:0000313" key="2">
    <source>
        <dbReference type="EMBL" id="GAA2201413.1"/>
    </source>
</evidence>
<accession>A0ABN3BX66</accession>
<feature type="region of interest" description="Disordered" evidence="1">
    <location>
        <begin position="117"/>
        <end position="145"/>
    </location>
</feature>
<protein>
    <submittedName>
        <fullName evidence="2">Uncharacterized protein</fullName>
    </submittedName>
</protein>